<dbReference type="Pfam" id="PF08338">
    <property type="entry name" value="DUF1731"/>
    <property type="match status" value="1"/>
</dbReference>
<evidence type="ECO:0000259" key="3">
    <source>
        <dbReference type="Pfam" id="PF08338"/>
    </source>
</evidence>
<comment type="similarity">
    <text evidence="1">Belongs to the NAD(P)-dependent epimerase/dehydratase family. SDR39U1 subfamily.</text>
</comment>
<dbReference type="NCBIfam" id="TIGR01777">
    <property type="entry name" value="yfcH"/>
    <property type="match status" value="1"/>
</dbReference>
<sequence>MPTVLISGGTGLIGKYLSKKLLEKGYKVSILSRSKKEDSNMQYFTWNIEKHEIEKEAIITADYIIHLAGSGIADKRWTDNRKKEIIDSRVDSTNLIFNKVKEYDSMLKAFISASGINYYGTITSDKIFTESDSVGDDFLGNVCKQWEESANQFEGLGIRTVKLRTGVVFTENGGALEKIVKPIKMGLGSPIGSGKQYTPWVHIEDLCNMYIQAIENNEMTGSYNAIAPEHITNKQLTIAIGKQLKKSIWLPNVPSFILKLILGEMSFLVLKGSRASSKKIESTGFKFLFPDIENTLNDLLN</sequence>
<dbReference type="InterPro" id="IPR036291">
    <property type="entry name" value="NAD(P)-bd_dom_sf"/>
</dbReference>
<name>A0A1D8P6M0_9FLAO</name>
<evidence type="ECO:0000313" key="5">
    <source>
        <dbReference type="Proteomes" id="UP000176050"/>
    </source>
</evidence>
<feature type="domain" description="NAD-dependent epimerase/dehydratase" evidence="2">
    <location>
        <begin position="4"/>
        <end position="224"/>
    </location>
</feature>
<proteinExistence type="inferred from homology"/>
<dbReference type="OrthoDB" id="9801773at2"/>
<gene>
    <name evidence="4" type="ORF">LPB138_05775</name>
</gene>
<dbReference type="Proteomes" id="UP000176050">
    <property type="component" value="Chromosome"/>
</dbReference>
<keyword evidence="5" id="KW-1185">Reference proteome</keyword>
<dbReference type="EMBL" id="CP017478">
    <property type="protein sequence ID" value="AOW20213.1"/>
    <property type="molecule type" value="Genomic_DNA"/>
</dbReference>
<feature type="domain" description="DUF1731" evidence="3">
    <location>
        <begin position="253"/>
        <end position="299"/>
    </location>
</feature>
<evidence type="ECO:0000313" key="4">
    <source>
        <dbReference type="EMBL" id="AOW20213.1"/>
    </source>
</evidence>
<dbReference type="Gene3D" id="3.40.50.720">
    <property type="entry name" value="NAD(P)-binding Rossmann-like Domain"/>
    <property type="match status" value="1"/>
</dbReference>
<dbReference type="InterPro" id="IPR013549">
    <property type="entry name" value="DUF1731"/>
</dbReference>
<dbReference type="Pfam" id="PF01370">
    <property type="entry name" value="Epimerase"/>
    <property type="match status" value="1"/>
</dbReference>
<dbReference type="SUPFAM" id="SSF51735">
    <property type="entry name" value="NAD(P)-binding Rossmann-fold domains"/>
    <property type="match status" value="1"/>
</dbReference>
<protein>
    <submittedName>
        <fullName evidence="4">TIGR01777 family protein</fullName>
    </submittedName>
</protein>
<dbReference type="InterPro" id="IPR001509">
    <property type="entry name" value="Epimerase_deHydtase"/>
</dbReference>
<dbReference type="PANTHER" id="PTHR11092">
    <property type="entry name" value="SUGAR NUCLEOTIDE EPIMERASE RELATED"/>
    <property type="match status" value="1"/>
</dbReference>
<accession>A0A1D8P6M0</accession>
<reference evidence="4 5" key="1">
    <citation type="submission" date="2016-10" db="EMBL/GenBank/DDBJ databases">
        <title>Lutibacter sp. LPB0138, isolated from marine gastropod.</title>
        <authorList>
            <person name="Kim E."/>
            <person name="Yi H."/>
        </authorList>
    </citation>
    <scope>NUCLEOTIDE SEQUENCE [LARGE SCALE GENOMIC DNA]</scope>
    <source>
        <strain evidence="4 5">LPB0138</strain>
    </source>
</reference>
<dbReference type="InterPro" id="IPR010099">
    <property type="entry name" value="SDR39U1"/>
</dbReference>
<dbReference type="STRING" id="1850246.LPB138_05775"/>
<dbReference type="RefSeq" id="WP_070236351.1">
    <property type="nucleotide sequence ID" value="NZ_CP017478.1"/>
</dbReference>
<dbReference type="KEGG" id="lul:LPB138_05775"/>
<organism evidence="4 5">
    <name type="scientific">Urechidicola croceus</name>
    <dbReference type="NCBI Taxonomy" id="1850246"/>
    <lineage>
        <taxon>Bacteria</taxon>
        <taxon>Pseudomonadati</taxon>
        <taxon>Bacteroidota</taxon>
        <taxon>Flavobacteriia</taxon>
        <taxon>Flavobacteriales</taxon>
        <taxon>Flavobacteriaceae</taxon>
        <taxon>Urechidicola</taxon>
    </lineage>
</organism>
<evidence type="ECO:0000259" key="2">
    <source>
        <dbReference type="Pfam" id="PF01370"/>
    </source>
</evidence>
<dbReference type="PANTHER" id="PTHR11092:SF0">
    <property type="entry name" value="EPIMERASE FAMILY PROTEIN SDR39U1"/>
    <property type="match status" value="1"/>
</dbReference>
<dbReference type="AlphaFoldDB" id="A0A1D8P6M0"/>
<evidence type="ECO:0000256" key="1">
    <source>
        <dbReference type="ARBA" id="ARBA00009353"/>
    </source>
</evidence>